<proteinExistence type="predicted"/>
<reference evidence="2 3" key="1">
    <citation type="submission" date="2018-05" db="EMBL/GenBank/DDBJ databases">
        <title>Streptomyces venezuelae.</title>
        <authorList>
            <person name="Kim W."/>
            <person name="Lee N."/>
            <person name="Cho B.-K."/>
        </authorList>
    </citation>
    <scope>NUCLEOTIDE SEQUENCE [LARGE SCALE GENOMIC DNA]</scope>
    <source>
        <strain evidence="2 3">ATCC 14584</strain>
    </source>
</reference>
<keyword evidence="1" id="KW-0472">Membrane</keyword>
<accession>A0A5P2BVH5</accession>
<name>A0A5P2BVH5_STRVZ</name>
<feature type="transmembrane region" description="Helical" evidence="1">
    <location>
        <begin position="80"/>
        <end position="100"/>
    </location>
</feature>
<protein>
    <submittedName>
        <fullName evidence="2">Uncharacterized protein</fullName>
    </submittedName>
</protein>
<evidence type="ECO:0000313" key="2">
    <source>
        <dbReference type="EMBL" id="QES34502.1"/>
    </source>
</evidence>
<dbReference type="OrthoDB" id="74134at2"/>
<keyword evidence="1" id="KW-1133">Transmembrane helix</keyword>
<dbReference type="Proteomes" id="UP000322927">
    <property type="component" value="Chromosome"/>
</dbReference>
<dbReference type="RefSeq" id="WP_150216572.1">
    <property type="nucleotide sequence ID" value="NZ_CP029192.1"/>
</dbReference>
<gene>
    <name evidence="2" type="ORF">DEJ48_14835</name>
</gene>
<sequence length="143" mass="15395">MSTSFRRLLLALLAVTGGAVGGWAYFAPRNWYDTFPGFGHHWLPVLGPFNEHLVKDVGAMYLALAALSAVAALRVENVLAVQLAGLAWLVFSVPHLIYHLQHLDMYTGVDKVMNVVSLSLFVLAGAALLLPGRNKGGDRAPDG</sequence>
<organism evidence="2 3">
    <name type="scientific">Streptomyces venezuelae</name>
    <dbReference type="NCBI Taxonomy" id="54571"/>
    <lineage>
        <taxon>Bacteria</taxon>
        <taxon>Bacillati</taxon>
        <taxon>Actinomycetota</taxon>
        <taxon>Actinomycetes</taxon>
        <taxon>Kitasatosporales</taxon>
        <taxon>Streptomycetaceae</taxon>
        <taxon>Streptomyces</taxon>
    </lineage>
</organism>
<dbReference type="AlphaFoldDB" id="A0A5P2BVH5"/>
<keyword evidence="1" id="KW-0812">Transmembrane</keyword>
<evidence type="ECO:0000313" key="3">
    <source>
        <dbReference type="Proteomes" id="UP000322927"/>
    </source>
</evidence>
<dbReference type="EMBL" id="CP029192">
    <property type="protein sequence ID" value="QES34502.1"/>
    <property type="molecule type" value="Genomic_DNA"/>
</dbReference>
<feature type="transmembrane region" description="Helical" evidence="1">
    <location>
        <begin position="112"/>
        <end position="130"/>
    </location>
</feature>
<evidence type="ECO:0000256" key="1">
    <source>
        <dbReference type="SAM" id="Phobius"/>
    </source>
</evidence>
<feature type="transmembrane region" description="Helical" evidence="1">
    <location>
        <begin position="53"/>
        <end position="73"/>
    </location>
</feature>